<sequence length="345" mass="38978">MVPKPDGTLHFCNDFWQLNKVSEFDGYPMPQVDELLDRGHWQYRTLPFGLHGAPANFQRLMDILLRPHQAYAGTYLDDIVIHSEAWEDHLDRLWKVLSELQKAGLTANPRKCHLALSEAKYLGLQIGRGFIHPQEKKVEAILSAPMPRTKTQVRAFLGLAGYYRCFIPNFSSLATPLTDLTRKGKPEKIVWTPAVEEAFQRVKGALTSEPVFWAPDFSCPFLLQTDASDTGMGTCRLVTSPGGLSEARYLGFRIGQGLIMPQEQKMEAICSYIRPTTKSQIQVRIDRSALLFQHWRATDLLCTLEHFISPGAQYFPPYEIILCSPSGDVCAANQFWSVSSFILPQ</sequence>
<evidence type="ECO:0000313" key="5">
    <source>
        <dbReference type="Proteomes" id="UP001558613"/>
    </source>
</evidence>
<evidence type="ECO:0000256" key="1">
    <source>
        <dbReference type="ARBA" id="ARBA00010879"/>
    </source>
</evidence>
<protein>
    <recommendedName>
        <fullName evidence="2">ribonuclease H</fullName>
        <ecNumber evidence="2">3.1.26.4</ecNumber>
    </recommendedName>
</protein>
<dbReference type="InterPro" id="IPR000477">
    <property type="entry name" value="RT_dom"/>
</dbReference>
<dbReference type="PROSITE" id="PS50878">
    <property type="entry name" value="RT_POL"/>
    <property type="match status" value="1"/>
</dbReference>
<evidence type="ECO:0000259" key="3">
    <source>
        <dbReference type="PROSITE" id="PS50878"/>
    </source>
</evidence>
<name>A0ABR3LIF8_9TELE</name>
<feature type="domain" description="Reverse transcriptase" evidence="3">
    <location>
        <begin position="1"/>
        <end position="126"/>
    </location>
</feature>
<dbReference type="Pfam" id="PF17919">
    <property type="entry name" value="RT_RNaseH_2"/>
    <property type="match status" value="1"/>
</dbReference>
<dbReference type="InterPro" id="IPR041577">
    <property type="entry name" value="RT_RNaseH_2"/>
</dbReference>
<dbReference type="SUPFAM" id="SSF56672">
    <property type="entry name" value="DNA/RNA polymerases"/>
    <property type="match status" value="1"/>
</dbReference>
<dbReference type="CDD" id="cd01647">
    <property type="entry name" value="RT_LTR"/>
    <property type="match status" value="1"/>
</dbReference>
<reference evidence="4 5" key="1">
    <citation type="submission" date="2023-09" db="EMBL/GenBank/DDBJ databases">
        <authorList>
            <person name="Wang M."/>
        </authorList>
    </citation>
    <scope>NUCLEOTIDE SEQUENCE [LARGE SCALE GENOMIC DNA]</scope>
    <source>
        <strain evidence="4">GT-2023</strain>
        <tissue evidence="4">Liver</tissue>
    </source>
</reference>
<dbReference type="PANTHER" id="PTHR33064:SF29">
    <property type="entry name" value="PEPTIDASE A2 DOMAIN-CONTAINING PROTEIN-RELATED"/>
    <property type="match status" value="1"/>
</dbReference>
<dbReference type="InterPro" id="IPR043128">
    <property type="entry name" value="Rev_trsase/Diguanyl_cyclase"/>
</dbReference>
<evidence type="ECO:0000313" key="4">
    <source>
        <dbReference type="EMBL" id="KAL1252623.1"/>
    </source>
</evidence>
<comment type="similarity">
    <text evidence="1">Belongs to the beta type-B retroviral polymerase family. HERV class-II K(HML-2) pol subfamily.</text>
</comment>
<comment type="caution">
    <text evidence="4">The sequence shown here is derived from an EMBL/GenBank/DDBJ whole genome shotgun (WGS) entry which is preliminary data.</text>
</comment>
<proteinExistence type="inferred from homology"/>
<dbReference type="InterPro" id="IPR043502">
    <property type="entry name" value="DNA/RNA_pol_sf"/>
</dbReference>
<dbReference type="Gene3D" id="3.30.70.270">
    <property type="match status" value="3"/>
</dbReference>
<dbReference type="EMBL" id="JAYMGO010000021">
    <property type="protein sequence ID" value="KAL1252623.1"/>
    <property type="molecule type" value="Genomic_DNA"/>
</dbReference>
<dbReference type="PANTHER" id="PTHR33064">
    <property type="entry name" value="POL PROTEIN"/>
    <property type="match status" value="1"/>
</dbReference>
<dbReference type="Proteomes" id="UP001558613">
    <property type="component" value="Unassembled WGS sequence"/>
</dbReference>
<dbReference type="Gene3D" id="3.10.10.10">
    <property type="entry name" value="HIV Type 1 Reverse Transcriptase, subunit A, domain 1"/>
    <property type="match status" value="2"/>
</dbReference>
<dbReference type="Pfam" id="PF00078">
    <property type="entry name" value="RVT_1"/>
    <property type="match status" value="1"/>
</dbReference>
<keyword evidence="5" id="KW-1185">Reference proteome</keyword>
<accession>A0ABR3LIF8</accession>
<organism evidence="4 5">
    <name type="scientific">Cirrhinus molitorella</name>
    <name type="common">mud carp</name>
    <dbReference type="NCBI Taxonomy" id="172907"/>
    <lineage>
        <taxon>Eukaryota</taxon>
        <taxon>Metazoa</taxon>
        <taxon>Chordata</taxon>
        <taxon>Craniata</taxon>
        <taxon>Vertebrata</taxon>
        <taxon>Euteleostomi</taxon>
        <taxon>Actinopterygii</taxon>
        <taxon>Neopterygii</taxon>
        <taxon>Teleostei</taxon>
        <taxon>Ostariophysi</taxon>
        <taxon>Cypriniformes</taxon>
        <taxon>Cyprinidae</taxon>
        <taxon>Labeoninae</taxon>
        <taxon>Labeonini</taxon>
        <taxon>Cirrhinus</taxon>
    </lineage>
</organism>
<evidence type="ECO:0000256" key="2">
    <source>
        <dbReference type="ARBA" id="ARBA00012180"/>
    </source>
</evidence>
<dbReference type="InterPro" id="IPR051320">
    <property type="entry name" value="Viral_Replic_Matur_Polypro"/>
</dbReference>
<dbReference type="EC" id="3.1.26.4" evidence="2"/>
<gene>
    <name evidence="4" type="ORF">QQF64_017316</name>
</gene>